<dbReference type="InterPro" id="IPR022742">
    <property type="entry name" value="Hydrolase_4"/>
</dbReference>
<evidence type="ECO:0000259" key="2">
    <source>
        <dbReference type="Pfam" id="PF12146"/>
    </source>
</evidence>
<dbReference type="GO" id="GO:0016787">
    <property type="term" value="F:hydrolase activity"/>
    <property type="evidence" value="ECO:0007669"/>
    <property type="project" value="UniProtKB-KW"/>
</dbReference>
<dbReference type="RefSeq" id="WP_271634903.1">
    <property type="nucleotide sequence ID" value="NZ_CP094970.1"/>
</dbReference>
<evidence type="ECO:0000313" key="4">
    <source>
        <dbReference type="Proteomes" id="UP001164390"/>
    </source>
</evidence>
<name>A0AA46TIU3_9ACTN</name>
<feature type="transmembrane region" description="Helical" evidence="1">
    <location>
        <begin position="12"/>
        <end position="31"/>
    </location>
</feature>
<keyword evidence="3" id="KW-0378">Hydrolase</keyword>
<dbReference type="PANTHER" id="PTHR12277:SF79">
    <property type="entry name" value="XAA-PRO DIPEPTIDYL-PEPTIDASE-RELATED"/>
    <property type="match status" value="1"/>
</dbReference>
<sequence length="283" mass="29881">MATGAGLRRSVRGALALLVVVGTVIALLTAFQRQLIYFPDSSPVPPAATVIEDARDIELHTADGLELGAWFAPAPTGVEGRGYAVLVAPGNGGNRLGRVELLRQLNAHGFAVLAMDYRGYGGNPGSPSEEGLALDANAAVDALEELGYPSQRTIYFGESLGTGVVAALQERRTPAGIVLRSPFTALADVGAHHYPWLPVRWLLRDRFPVVEHIASTRVPVTVIYGDRDSVVPSQQSAEVAESAPNLVESVVLHADHNDGAMFGSRVVAAVGRLARHASRGEVA</sequence>
<proteinExistence type="predicted"/>
<reference evidence="3" key="1">
    <citation type="submission" date="2022-01" db="EMBL/GenBank/DDBJ databases">
        <title>Nocardioidaceae gen. sp. A5X3R13.</title>
        <authorList>
            <person name="Lopez Marin M.A."/>
            <person name="Uhlik O."/>
        </authorList>
    </citation>
    <scope>NUCLEOTIDE SEQUENCE</scope>
    <source>
        <strain evidence="3">A5X3R13</strain>
    </source>
</reference>
<feature type="domain" description="Serine aminopeptidase S33" evidence="2">
    <location>
        <begin position="85"/>
        <end position="188"/>
    </location>
</feature>
<dbReference type="Gene3D" id="3.40.50.1820">
    <property type="entry name" value="alpha/beta hydrolase"/>
    <property type="match status" value="1"/>
</dbReference>
<dbReference type="Pfam" id="PF12146">
    <property type="entry name" value="Hydrolase_4"/>
    <property type="match status" value="1"/>
</dbReference>
<dbReference type="InterPro" id="IPR029058">
    <property type="entry name" value="AB_hydrolase_fold"/>
</dbReference>
<dbReference type="AlphaFoldDB" id="A0AA46TIU3"/>
<dbReference type="KEGG" id="sgrg:L0C25_02995"/>
<keyword evidence="4" id="KW-1185">Reference proteome</keyword>
<accession>A0AA46TIU3</accession>
<evidence type="ECO:0000256" key="1">
    <source>
        <dbReference type="SAM" id="Phobius"/>
    </source>
</evidence>
<dbReference type="EMBL" id="CP094970">
    <property type="protein sequence ID" value="UYM06055.1"/>
    <property type="molecule type" value="Genomic_DNA"/>
</dbReference>
<gene>
    <name evidence="3" type="ORF">L0C25_02995</name>
</gene>
<protein>
    <submittedName>
        <fullName evidence="3">Alpha/beta hydrolase</fullName>
    </submittedName>
</protein>
<organism evidence="3 4">
    <name type="scientific">Solicola gregarius</name>
    <dbReference type="NCBI Taxonomy" id="2908642"/>
    <lineage>
        <taxon>Bacteria</taxon>
        <taxon>Bacillati</taxon>
        <taxon>Actinomycetota</taxon>
        <taxon>Actinomycetes</taxon>
        <taxon>Propionibacteriales</taxon>
        <taxon>Nocardioidaceae</taxon>
        <taxon>Solicola</taxon>
    </lineage>
</organism>
<keyword evidence="1" id="KW-0472">Membrane</keyword>
<dbReference type="PANTHER" id="PTHR12277">
    <property type="entry name" value="ALPHA/BETA HYDROLASE DOMAIN-CONTAINING PROTEIN"/>
    <property type="match status" value="1"/>
</dbReference>
<dbReference type="Proteomes" id="UP001164390">
    <property type="component" value="Chromosome"/>
</dbReference>
<keyword evidence="1" id="KW-1133">Transmembrane helix</keyword>
<keyword evidence="1" id="KW-0812">Transmembrane</keyword>
<evidence type="ECO:0000313" key="3">
    <source>
        <dbReference type="EMBL" id="UYM06055.1"/>
    </source>
</evidence>
<dbReference type="SUPFAM" id="SSF53474">
    <property type="entry name" value="alpha/beta-Hydrolases"/>
    <property type="match status" value="1"/>
</dbReference>